<sequence length="800" mass="90629">MNNPSPPLTPQPELSSNEIHRIVRSEFDQTWIDYYAWKPPSTLPLINGELEKGSKLMDEELVQRHQSLGDGLRRLLEEADEDEGGQEKEEEAGRPDMDEDGDGDFIDQVEENKRHDDSFMGARKPITLTDNHTSTHLYLKPHHPTRRNNQSNLHTHSPNSSTKQHHRSKPKSLNFTNVKKLNLLPISTNFETATCEEGIYTLYNPDYNPSKKVKTIPPYFFCVKGQSSICKEDERSMPFIPIFVDYQDFDEHKYFRSFGSRAAWEGTWRDPEGDIIQVEALRRIRLHQHNITTEQIDKTKILPSTVVRIEDLELSRDLLPFPLQPDLQDQNQKLSKRKWGVPIEPTNEIIGQYSIDDYGEFLCGRQSCTIFGCPRHATLDENHLSLQSASIRQRPTQKSYIPRKRFKLPSVAQPCSDTCYSLVDPTYLMRKAMKALPWPAENSESLIEMMSDENDDIIGEDICHLGIHSDGYTCRAVATQILSLALKSPIPPITADEDSDQTPAPATSAMLKFKVKSSDRIRLKSSQAVLNAQECNHSGPCTAKNCWCFKNDWTCGRNCICPSNCVRRFRGCRCWKIASNNGLKPGKGACLPGKCPCSKGNRECDPEICGPCGAHEEIAFARKQRLSRAHVNGYDLDHVASETEDISRANCCGNVGIQKAVWPKLRVGISPVSGYGIFAGEPLDKDQMIGEYIGEVITPMEGERRDQINNQIGRQYIFTLNAESEIDAGNYGNITRYFNSAKGNAVNIEAKTVVVGNEQRIAFRTTRSIKQNEEIRFDYGERFDENATEKADNKKNRSMR</sequence>
<keyword evidence="5" id="KW-0804">Transcription</keyword>
<keyword evidence="1" id="KW-0489">Methyltransferase</keyword>
<dbReference type="Gene3D" id="2.170.270.10">
    <property type="entry name" value="SET domain"/>
    <property type="match status" value="1"/>
</dbReference>
<evidence type="ECO:0008006" key="12">
    <source>
        <dbReference type="Google" id="ProtNLM"/>
    </source>
</evidence>
<organism evidence="10 11">
    <name type="scientific">Kwoniella shivajii</name>
    <dbReference type="NCBI Taxonomy" id="564305"/>
    <lineage>
        <taxon>Eukaryota</taxon>
        <taxon>Fungi</taxon>
        <taxon>Dikarya</taxon>
        <taxon>Basidiomycota</taxon>
        <taxon>Agaricomycotina</taxon>
        <taxon>Tremellomycetes</taxon>
        <taxon>Tremellales</taxon>
        <taxon>Cryptococcaceae</taxon>
        <taxon>Kwoniella</taxon>
    </lineage>
</organism>
<name>A0ABZ1CRB0_9TREE</name>
<dbReference type="InterPro" id="IPR045318">
    <property type="entry name" value="EZH1/2-like"/>
</dbReference>
<dbReference type="Pfam" id="PF00856">
    <property type="entry name" value="SET"/>
    <property type="match status" value="1"/>
</dbReference>
<proteinExistence type="predicted"/>
<feature type="region of interest" description="Disordered" evidence="7">
    <location>
        <begin position="77"/>
        <end position="105"/>
    </location>
</feature>
<feature type="compositionally biased region" description="Polar residues" evidence="7">
    <location>
        <begin position="147"/>
        <end position="162"/>
    </location>
</feature>
<accession>A0ABZ1CRB0</accession>
<feature type="domain" description="CXC" evidence="9">
    <location>
        <begin position="518"/>
        <end position="629"/>
    </location>
</feature>
<dbReference type="InterPro" id="IPR041355">
    <property type="entry name" value="Pre-SET_CXC"/>
</dbReference>
<evidence type="ECO:0000256" key="5">
    <source>
        <dbReference type="ARBA" id="ARBA00023163"/>
    </source>
</evidence>
<dbReference type="EMBL" id="CP141881">
    <property type="protein sequence ID" value="WRT63754.1"/>
    <property type="molecule type" value="Genomic_DNA"/>
</dbReference>
<dbReference type="PANTHER" id="PTHR45747">
    <property type="entry name" value="HISTONE-LYSINE N-METHYLTRANSFERASE E(Z)"/>
    <property type="match status" value="1"/>
</dbReference>
<evidence type="ECO:0000256" key="7">
    <source>
        <dbReference type="SAM" id="MobiDB-lite"/>
    </source>
</evidence>
<dbReference type="SUPFAM" id="SSF82199">
    <property type="entry name" value="SET domain"/>
    <property type="match status" value="1"/>
</dbReference>
<gene>
    <name evidence="10" type="ORF">IL334_000679</name>
</gene>
<evidence type="ECO:0000256" key="1">
    <source>
        <dbReference type="ARBA" id="ARBA00022603"/>
    </source>
</evidence>
<dbReference type="Pfam" id="PF18264">
    <property type="entry name" value="preSET_CXC"/>
    <property type="match status" value="1"/>
</dbReference>
<dbReference type="GeneID" id="87952810"/>
<evidence type="ECO:0000313" key="10">
    <source>
        <dbReference type="EMBL" id="WRT63754.1"/>
    </source>
</evidence>
<keyword evidence="2" id="KW-0808">Transferase</keyword>
<evidence type="ECO:0000256" key="4">
    <source>
        <dbReference type="ARBA" id="ARBA00023015"/>
    </source>
</evidence>
<keyword evidence="4" id="KW-0805">Transcription regulation</keyword>
<dbReference type="InterPro" id="IPR001214">
    <property type="entry name" value="SET_dom"/>
</dbReference>
<keyword evidence="11" id="KW-1185">Reference proteome</keyword>
<dbReference type="InterPro" id="IPR046341">
    <property type="entry name" value="SET_dom_sf"/>
</dbReference>
<evidence type="ECO:0000256" key="6">
    <source>
        <dbReference type="ARBA" id="ARBA00048568"/>
    </source>
</evidence>
<dbReference type="SMART" id="SM00317">
    <property type="entry name" value="SET"/>
    <property type="match status" value="1"/>
</dbReference>
<evidence type="ECO:0000259" key="9">
    <source>
        <dbReference type="PROSITE" id="PS51633"/>
    </source>
</evidence>
<evidence type="ECO:0000256" key="2">
    <source>
        <dbReference type="ARBA" id="ARBA00022679"/>
    </source>
</evidence>
<feature type="domain" description="SET" evidence="8">
    <location>
        <begin position="663"/>
        <end position="780"/>
    </location>
</feature>
<feature type="compositionally biased region" description="Basic and acidic residues" evidence="7">
    <location>
        <begin position="85"/>
        <end position="96"/>
    </location>
</feature>
<protein>
    <recommendedName>
        <fullName evidence="12">SET domain-containing protein</fullName>
    </recommendedName>
</protein>
<feature type="region of interest" description="Disordered" evidence="7">
    <location>
        <begin position="131"/>
        <end position="172"/>
    </location>
</feature>
<reference evidence="10 11" key="1">
    <citation type="submission" date="2024-01" db="EMBL/GenBank/DDBJ databases">
        <title>Comparative genomics of Cryptococcus and Kwoniella reveals pathogenesis evolution and contrasting modes of karyotype evolution via chromosome fusion or intercentromeric recombination.</title>
        <authorList>
            <person name="Coelho M.A."/>
            <person name="David-Palma M."/>
            <person name="Shea T."/>
            <person name="Bowers K."/>
            <person name="McGinley-Smith S."/>
            <person name="Mohammad A.W."/>
            <person name="Gnirke A."/>
            <person name="Yurkov A.M."/>
            <person name="Nowrousian M."/>
            <person name="Sun S."/>
            <person name="Cuomo C.A."/>
            <person name="Heitman J."/>
        </authorList>
    </citation>
    <scope>NUCLEOTIDE SEQUENCE [LARGE SCALE GENOMIC DNA]</scope>
    <source>
        <strain evidence="10">CBS 11374</strain>
    </source>
</reference>
<dbReference type="PROSITE" id="PS50280">
    <property type="entry name" value="SET"/>
    <property type="match status" value="1"/>
</dbReference>
<dbReference type="PANTHER" id="PTHR45747:SF4">
    <property type="entry name" value="HISTONE-LYSINE N-METHYLTRANSFERASE E(Z)"/>
    <property type="match status" value="1"/>
</dbReference>
<comment type="catalytic activity">
    <reaction evidence="6">
        <text>L-lysyl(27)-[histone H3] + 3 S-adenosyl-L-methionine = N(6),N(6),N(6)-trimethyl-L-lysyl(27)-[histone H3] + 3 S-adenosyl-L-homocysteine + 3 H(+)</text>
        <dbReference type="Rhea" id="RHEA:60292"/>
        <dbReference type="Rhea" id="RHEA-COMP:15535"/>
        <dbReference type="Rhea" id="RHEA-COMP:15548"/>
        <dbReference type="ChEBI" id="CHEBI:15378"/>
        <dbReference type="ChEBI" id="CHEBI:29969"/>
        <dbReference type="ChEBI" id="CHEBI:57856"/>
        <dbReference type="ChEBI" id="CHEBI:59789"/>
        <dbReference type="ChEBI" id="CHEBI:61961"/>
        <dbReference type="EC" id="2.1.1.356"/>
    </reaction>
</comment>
<dbReference type="RefSeq" id="XP_062788494.1">
    <property type="nucleotide sequence ID" value="XM_062932443.1"/>
</dbReference>
<dbReference type="Proteomes" id="UP001329825">
    <property type="component" value="Chromosome 1"/>
</dbReference>
<evidence type="ECO:0000256" key="3">
    <source>
        <dbReference type="ARBA" id="ARBA00022691"/>
    </source>
</evidence>
<dbReference type="PROSITE" id="PS51633">
    <property type="entry name" value="CXC"/>
    <property type="match status" value="1"/>
</dbReference>
<evidence type="ECO:0000313" key="11">
    <source>
        <dbReference type="Proteomes" id="UP001329825"/>
    </source>
</evidence>
<evidence type="ECO:0000259" key="8">
    <source>
        <dbReference type="PROSITE" id="PS50280"/>
    </source>
</evidence>
<keyword evidence="3" id="KW-0949">S-adenosyl-L-methionine</keyword>
<dbReference type="InterPro" id="IPR026489">
    <property type="entry name" value="CXC_dom"/>
</dbReference>